<proteinExistence type="predicted"/>
<dbReference type="EMBL" id="MSTQ01000021">
    <property type="protein sequence ID" value="OLT99665.1"/>
    <property type="molecule type" value="Genomic_DNA"/>
</dbReference>
<evidence type="ECO:0000313" key="2">
    <source>
        <dbReference type="EMBL" id="OLT99665.1"/>
    </source>
</evidence>
<organism evidence="3 5">
    <name type="scientific">Pseudomonas reinekei</name>
    <dbReference type="NCBI Taxonomy" id="395598"/>
    <lineage>
        <taxon>Bacteria</taxon>
        <taxon>Pseudomonadati</taxon>
        <taxon>Pseudomonadota</taxon>
        <taxon>Gammaproteobacteria</taxon>
        <taxon>Pseudomonadales</taxon>
        <taxon>Pseudomonadaceae</taxon>
        <taxon>Pseudomonas</taxon>
    </lineage>
</organism>
<evidence type="ECO:0000313" key="4">
    <source>
        <dbReference type="Proteomes" id="UP000186756"/>
    </source>
</evidence>
<dbReference type="Proteomes" id="UP000198549">
    <property type="component" value="Chromosome I"/>
</dbReference>
<accession>A0A1H0SNY3</accession>
<keyword evidence="4" id="KW-1185">Reference proteome</keyword>
<dbReference type="AlphaFoldDB" id="A0A1H0SNY3"/>
<protein>
    <submittedName>
        <fullName evidence="3">Uncharacterized protein</fullName>
    </submittedName>
</protein>
<dbReference type="EMBL" id="VZPS01000024">
    <property type="protein sequence ID" value="KAB0481353.1"/>
    <property type="molecule type" value="Genomic_DNA"/>
</dbReference>
<dbReference type="Proteomes" id="UP000186756">
    <property type="component" value="Unassembled WGS sequence"/>
</dbReference>
<evidence type="ECO:0000313" key="3">
    <source>
        <dbReference type="EMBL" id="SDP43385.1"/>
    </source>
</evidence>
<evidence type="ECO:0000313" key="5">
    <source>
        <dbReference type="Proteomes" id="UP000198549"/>
    </source>
</evidence>
<name>A0A1H0SNY3_PSERE</name>
<dbReference type="EMBL" id="LT629709">
    <property type="protein sequence ID" value="SDP43385.1"/>
    <property type="molecule type" value="Genomic_DNA"/>
</dbReference>
<evidence type="ECO:0000313" key="1">
    <source>
        <dbReference type="EMBL" id="KAB0481353.1"/>
    </source>
</evidence>
<dbReference type="OrthoDB" id="6963289at2"/>
<evidence type="ECO:0000313" key="6">
    <source>
        <dbReference type="Proteomes" id="UP000460142"/>
    </source>
</evidence>
<reference evidence="3 5" key="1">
    <citation type="submission" date="2016-10" db="EMBL/GenBank/DDBJ databases">
        <authorList>
            <person name="de Groot N.N."/>
        </authorList>
    </citation>
    <scope>NUCLEOTIDE SEQUENCE [LARGE SCALE GENOMIC DNA]</scope>
    <source>
        <strain evidence="3 5">BS3776</strain>
    </source>
</reference>
<reference evidence="1 6" key="4">
    <citation type="submission" date="2019-09" db="EMBL/GenBank/DDBJ databases">
        <title>Draft genome sequences of 48 bacterial type strains from the CCUG.</title>
        <authorList>
            <person name="Tunovic T."/>
            <person name="Pineiro-Iglesias B."/>
            <person name="Unosson C."/>
            <person name="Inganas E."/>
            <person name="Ohlen M."/>
            <person name="Cardew S."/>
            <person name="Jensie-Markopoulos S."/>
            <person name="Salva-Serra F."/>
            <person name="Jaen-Luchoro D."/>
            <person name="Karlsson R."/>
            <person name="Svensson-Stadler L."/>
            <person name="Chun J."/>
            <person name="Moore E."/>
        </authorList>
    </citation>
    <scope>NUCLEOTIDE SEQUENCE [LARGE SCALE GENOMIC DNA]</scope>
    <source>
        <strain evidence="1 6">CCUG 53116</strain>
    </source>
</reference>
<reference evidence="4" key="2">
    <citation type="submission" date="2017-01" db="EMBL/GenBank/DDBJ databases">
        <authorList>
            <person name="Poblete-Castro I."/>
        </authorList>
    </citation>
    <scope>NUCLEOTIDE SEQUENCE [LARGE SCALE GENOMIC DNA]</scope>
    <source>
        <strain evidence="4">DSM 18361 / CCUG 53116 / MT1</strain>
    </source>
</reference>
<dbReference type="Proteomes" id="UP000460142">
    <property type="component" value="Unassembled WGS sequence"/>
</dbReference>
<gene>
    <name evidence="2" type="ORF">BVK86_24670</name>
    <name evidence="1" type="ORF">F7R15_25405</name>
    <name evidence="3" type="ORF">SAMN04490202_4237</name>
</gene>
<reference evidence="2" key="3">
    <citation type="submission" date="2017-01" db="EMBL/GenBank/DDBJ databases">
        <authorList>
            <person name="Mah S.A."/>
            <person name="Swanson W.J."/>
            <person name="Moy G.W."/>
            <person name="Vacquier V.D."/>
        </authorList>
    </citation>
    <scope>NUCLEOTIDE SEQUENCE [LARGE SCALE GENOMIC DNA]</scope>
    <source>
        <strain evidence="2">MT1</strain>
    </source>
</reference>
<sequence>MTTRTSIYDRISERRLAQENRQRQFEAVFPTADFNASCASMVRTWIWLPYGVFDSPLDASELSGMFGGFTHDSRLINACGLRQPISRLATPAAGRPELGAFNRCSEVLHAALNQWSTALRASIDWSNTQVVLFVPDAVSALDWFDRVVYLWPPELSPMRGFDLQMQAPAQWLAALPGSRAAAQFLLCLSVDSWACEERVTACAADEVAGEAVCAVLLRRQPQQLERTTVDCPTLFAPISLDHGSHSSRGCNDTQAFEQMMLKLGERTGIDPTRVNVLIGESALDRQGIGQLRQYAGDCLPRLDLNQPTCINPIRTRFGTVTQQWVQIGFAGLIASADADCVVWLLDRTQLNQPQGWLIG</sequence>